<dbReference type="EMBL" id="JBHSJG010000023">
    <property type="protein sequence ID" value="MFC4987378.1"/>
    <property type="molecule type" value="Genomic_DNA"/>
</dbReference>
<evidence type="ECO:0000313" key="2">
    <source>
        <dbReference type="EMBL" id="MFC4987378.1"/>
    </source>
</evidence>
<proteinExistence type="predicted"/>
<organism evidence="2 3">
    <name type="scientific">Saliphagus infecundisoli</name>
    <dbReference type="NCBI Taxonomy" id="1849069"/>
    <lineage>
        <taxon>Archaea</taxon>
        <taxon>Methanobacteriati</taxon>
        <taxon>Methanobacteriota</taxon>
        <taxon>Stenosarchaea group</taxon>
        <taxon>Halobacteria</taxon>
        <taxon>Halobacteriales</taxon>
        <taxon>Natrialbaceae</taxon>
        <taxon>Saliphagus</taxon>
    </lineage>
</organism>
<feature type="compositionally biased region" description="Polar residues" evidence="1">
    <location>
        <begin position="115"/>
        <end position="128"/>
    </location>
</feature>
<gene>
    <name evidence="2" type="ORF">ACFPFO_06305</name>
</gene>
<evidence type="ECO:0000256" key="1">
    <source>
        <dbReference type="SAM" id="MobiDB-lite"/>
    </source>
</evidence>
<feature type="region of interest" description="Disordered" evidence="1">
    <location>
        <begin position="91"/>
        <end position="147"/>
    </location>
</feature>
<name>A0ABD5QCG3_9EURY</name>
<accession>A0ABD5QCG3</accession>
<evidence type="ECO:0000313" key="3">
    <source>
        <dbReference type="Proteomes" id="UP001595925"/>
    </source>
</evidence>
<protein>
    <submittedName>
        <fullName evidence="2">Uncharacterized protein</fullName>
    </submittedName>
</protein>
<dbReference type="RefSeq" id="WP_224830324.1">
    <property type="nucleotide sequence ID" value="NZ_JAIVEF010000060.1"/>
</dbReference>
<dbReference type="AlphaFoldDB" id="A0ABD5QCG3"/>
<sequence length="147" mass="16225">MTNRITLRDAPDEFRTEDAPFIVWKGEARTDIARPGPEYPLLEIHIDNGVWKMLKMFRAVSTGDETASIELPTEVVGRESFETGAAAFKRARELLPNDPHYPKATADPETDAEGDTTTVSDNAGNIKSGQDEAETGGSDEQRSLTDW</sequence>
<dbReference type="Proteomes" id="UP001595925">
    <property type="component" value="Unassembled WGS sequence"/>
</dbReference>
<comment type="caution">
    <text evidence="2">The sequence shown here is derived from an EMBL/GenBank/DDBJ whole genome shotgun (WGS) entry which is preliminary data.</text>
</comment>
<keyword evidence="3" id="KW-1185">Reference proteome</keyword>
<reference evidence="2 3" key="1">
    <citation type="journal article" date="2019" name="Int. J. Syst. Evol. Microbiol.">
        <title>The Global Catalogue of Microorganisms (GCM) 10K type strain sequencing project: providing services to taxonomists for standard genome sequencing and annotation.</title>
        <authorList>
            <consortium name="The Broad Institute Genomics Platform"/>
            <consortium name="The Broad Institute Genome Sequencing Center for Infectious Disease"/>
            <person name="Wu L."/>
            <person name="Ma J."/>
        </authorList>
    </citation>
    <scope>NUCLEOTIDE SEQUENCE [LARGE SCALE GENOMIC DNA]</scope>
    <source>
        <strain evidence="2 3">CGMCC 1.15824</strain>
    </source>
</reference>